<dbReference type="Pfam" id="PF00583">
    <property type="entry name" value="Acetyltransf_1"/>
    <property type="match status" value="1"/>
</dbReference>
<proteinExistence type="predicted"/>
<dbReference type="SUPFAM" id="SSF55729">
    <property type="entry name" value="Acyl-CoA N-acyltransferases (Nat)"/>
    <property type="match status" value="1"/>
</dbReference>
<dbReference type="GO" id="GO:0016747">
    <property type="term" value="F:acyltransferase activity, transferring groups other than amino-acyl groups"/>
    <property type="evidence" value="ECO:0007669"/>
    <property type="project" value="InterPro"/>
</dbReference>
<dbReference type="Gene3D" id="3.40.630.30">
    <property type="match status" value="1"/>
</dbReference>
<dbReference type="EMBL" id="KF901098">
    <property type="protein sequence ID" value="AIF18019.1"/>
    <property type="molecule type" value="Genomic_DNA"/>
</dbReference>
<keyword evidence="2" id="KW-0808">Transferase</keyword>
<evidence type="ECO:0000259" key="1">
    <source>
        <dbReference type="PROSITE" id="PS51186"/>
    </source>
</evidence>
<dbReference type="InterPro" id="IPR016181">
    <property type="entry name" value="Acyl_CoA_acyltransferase"/>
</dbReference>
<sequence length="265" mass="31127">MIQIRKPLTSDKQQILDFCTNTFSWGDYIHEVYDSWINEGELVILEENSVPIAMCHGATYTDENMLWIEGIRVRQDYRRKGLAQLLVSHLEKNAHDLGITHANMLIESENIPSLNLAAKIGYERKSQWNYFAVESKKTSFSSLFDSVDYDELEHSKLRFVESWRWIPLTKSNFEKLNYNEQILCIKDNKKIQSLGIITDSRSFDNTMILTILFGKSYGIQKFIQYVQRLTLEKNYSKLRILTQQDEIPVASMQKKFPFYLVEKKL</sequence>
<dbReference type="AlphaFoldDB" id="A0A075HQC3"/>
<dbReference type="InterPro" id="IPR000182">
    <property type="entry name" value="GNAT_dom"/>
</dbReference>
<accession>A0A075HQC3</accession>
<dbReference type="PROSITE" id="PS51186">
    <property type="entry name" value="GNAT"/>
    <property type="match status" value="1"/>
</dbReference>
<reference evidence="2" key="1">
    <citation type="journal article" date="2014" name="Genome Biol. Evol.">
        <title>Pangenome evidence for extensive interdomain horizontal transfer affecting lineage core and shell genes in uncultured planktonic thaumarchaeota and euryarchaeota.</title>
        <authorList>
            <person name="Deschamps P."/>
            <person name="Zivanovic Y."/>
            <person name="Moreira D."/>
            <person name="Rodriguez-Valera F."/>
            <person name="Lopez-Garcia P."/>
        </authorList>
    </citation>
    <scope>NUCLEOTIDE SEQUENCE</scope>
</reference>
<feature type="domain" description="N-acetyltransferase" evidence="1">
    <location>
        <begin position="2"/>
        <end position="139"/>
    </location>
</feature>
<evidence type="ECO:0000313" key="2">
    <source>
        <dbReference type="EMBL" id="AIF18019.1"/>
    </source>
</evidence>
<dbReference type="CDD" id="cd04301">
    <property type="entry name" value="NAT_SF"/>
    <property type="match status" value="1"/>
</dbReference>
<dbReference type="PANTHER" id="PTHR43072:SF52">
    <property type="entry name" value="GCN5-RELATED N-ACETYLTRANSFERASE"/>
    <property type="match status" value="1"/>
</dbReference>
<protein>
    <submittedName>
        <fullName evidence="2">GCN5-related N-acetyltransferase</fullName>
    </submittedName>
</protein>
<organism evidence="2">
    <name type="scientific">uncultured marine thaumarchaeote KM3_79_H09</name>
    <dbReference type="NCBI Taxonomy" id="1456299"/>
    <lineage>
        <taxon>Archaea</taxon>
        <taxon>Nitrososphaerota</taxon>
        <taxon>environmental samples</taxon>
    </lineage>
</organism>
<dbReference type="PANTHER" id="PTHR43072">
    <property type="entry name" value="N-ACETYLTRANSFERASE"/>
    <property type="match status" value="1"/>
</dbReference>
<name>A0A075HQC3_9ARCH</name>